<accession>A0A9P7SNA2</accession>
<evidence type="ECO:0000313" key="3">
    <source>
        <dbReference type="Proteomes" id="UP000784919"/>
    </source>
</evidence>
<feature type="chain" id="PRO_5040333459" evidence="1">
    <location>
        <begin position="17"/>
        <end position="89"/>
    </location>
</feature>
<dbReference type="EMBL" id="SRPS01000257">
    <property type="protein sequence ID" value="KAG5961204.1"/>
    <property type="molecule type" value="Genomic_DNA"/>
</dbReference>
<dbReference type="Proteomes" id="UP000784919">
    <property type="component" value="Unassembled WGS sequence"/>
</dbReference>
<comment type="caution">
    <text evidence="2">The sequence shown here is derived from an EMBL/GenBank/DDBJ whole genome shotgun (WGS) entry which is preliminary data.</text>
</comment>
<reference evidence="2" key="1">
    <citation type="journal article" date="2020" name="bioRxiv">
        <title>Whole genome comparisons of ergot fungi reveals the divergence and evolution of species within the genus Claviceps are the result of varying mechanisms driving genome evolution and host range expansion.</title>
        <authorList>
            <person name="Wyka S.A."/>
            <person name="Mondo S.J."/>
            <person name="Liu M."/>
            <person name="Dettman J."/>
            <person name="Nalam V."/>
            <person name="Broders K.D."/>
        </authorList>
    </citation>
    <scope>NUCLEOTIDE SEQUENCE</scope>
    <source>
        <strain evidence="2">CCC 1102</strain>
    </source>
</reference>
<name>A0A9P7SNA2_9HYPO</name>
<protein>
    <submittedName>
        <fullName evidence="2">Uncharacterized protein</fullName>
    </submittedName>
</protein>
<evidence type="ECO:0000313" key="2">
    <source>
        <dbReference type="EMBL" id="KAG5961204.1"/>
    </source>
</evidence>
<sequence>MQFLAFVLASASVALAVPAPESSIVPAQPGKADWCNHGWSSNGICEKKGLNTYCCSYAKYGDFNIQRNIQGAPLSQFGNCLLFGLVTCA</sequence>
<evidence type="ECO:0000256" key="1">
    <source>
        <dbReference type="SAM" id="SignalP"/>
    </source>
</evidence>
<organism evidence="2 3">
    <name type="scientific">Claviceps arundinis</name>
    <dbReference type="NCBI Taxonomy" id="1623583"/>
    <lineage>
        <taxon>Eukaryota</taxon>
        <taxon>Fungi</taxon>
        <taxon>Dikarya</taxon>
        <taxon>Ascomycota</taxon>
        <taxon>Pezizomycotina</taxon>
        <taxon>Sordariomycetes</taxon>
        <taxon>Hypocreomycetidae</taxon>
        <taxon>Hypocreales</taxon>
        <taxon>Clavicipitaceae</taxon>
        <taxon>Claviceps</taxon>
    </lineage>
</organism>
<proteinExistence type="predicted"/>
<dbReference type="AlphaFoldDB" id="A0A9P7SNA2"/>
<feature type="signal peptide" evidence="1">
    <location>
        <begin position="1"/>
        <end position="16"/>
    </location>
</feature>
<dbReference type="OrthoDB" id="4953885at2759"/>
<gene>
    <name evidence="2" type="ORF">E4U56_003949</name>
</gene>
<keyword evidence="1" id="KW-0732">Signal</keyword>